<sequence length="62" mass="6448">MNVTNGPVTVGVIKVTGVASASSMLIGDSDSFVLHSFFDTPPESVIVGPMVPLPEVSEEEET</sequence>
<accession>A0A841TUU5</accession>
<organism evidence="1 2">
    <name type="scientific">Cohnella xylanilytica</name>
    <dbReference type="NCBI Taxonomy" id="557555"/>
    <lineage>
        <taxon>Bacteria</taxon>
        <taxon>Bacillati</taxon>
        <taxon>Bacillota</taxon>
        <taxon>Bacilli</taxon>
        <taxon>Bacillales</taxon>
        <taxon>Paenibacillaceae</taxon>
        <taxon>Cohnella</taxon>
    </lineage>
</organism>
<gene>
    <name evidence="1" type="ORF">H7B90_12870</name>
</gene>
<keyword evidence="2" id="KW-1185">Reference proteome</keyword>
<comment type="caution">
    <text evidence="1">The sequence shown here is derived from an EMBL/GenBank/DDBJ whole genome shotgun (WGS) entry which is preliminary data.</text>
</comment>
<protein>
    <submittedName>
        <fullName evidence="1">Spore gernimation protein GerPD</fullName>
    </submittedName>
</protein>
<evidence type="ECO:0000313" key="1">
    <source>
        <dbReference type="EMBL" id="MBB6692297.1"/>
    </source>
</evidence>
<dbReference type="AlphaFoldDB" id="A0A841TUU5"/>
<dbReference type="Proteomes" id="UP000553776">
    <property type="component" value="Unassembled WGS sequence"/>
</dbReference>
<evidence type="ECO:0000313" key="2">
    <source>
        <dbReference type="Proteomes" id="UP000553776"/>
    </source>
</evidence>
<name>A0A841TUU5_9BACL</name>
<proteinExistence type="predicted"/>
<reference evidence="1 2" key="1">
    <citation type="submission" date="2020-08" db="EMBL/GenBank/DDBJ databases">
        <title>Cohnella phylogeny.</title>
        <authorList>
            <person name="Dunlap C."/>
        </authorList>
    </citation>
    <scope>NUCLEOTIDE SEQUENCE [LARGE SCALE GENOMIC DNA]</scope>
    <source>
        <strain evidence="1 2">DSM 25239</strain>
    </source>
</reference>
<dbReference type="EMBL" id="JACJVR010000051">
    <property type="protein sequence ID" value="MBB6692297.1"/>
    <property type="molecule type" value="Genomic_DNA"/>
</dbReference>